<dbReference type="SUPFAM" id="SSF81593">
    <property type="entry name" value="Nucleotidyltransferase substrate binding subunit/domain"/>
    <property type="match status" value="1"/>
</dbReference>
<dbReference type="EMBL" id="FNOW01000070">
    <property type="protein sequence ID" value="SDY44803.1"/>
    <property type="molecule type" value="Genomic_DNA"/>
</dbReference>
<feature type="domain" description="HEPN" evidence="1">
    <location>
        <begin position="10"/>
        <end position="100"/>
    </location>
</feature>
<keyword evidence="3" id="KW-1185">Reference proteome</keyword>
<name>A0A1H3JXX3_ALLWA</name>
<protein>
    <submittedName>
        <fullName evidence="2">HEPN domain-containing protein</fullName>
    </submittedName>
</protein>
<dbReference type="AlphaFoldDB" id="A0A1H3JXX3"/>
<sequence length="104" mass="11488">MSTHRAQAAALIAAGERDLLALQLLNQTGRAPHEVIGFHAQQAAEKFIKAVLVINGIVFERTHDLVLLYRLAEQRGVSIAADVEQLRALNGYAVQFRYELSYSA</sequence>
<organism evidence="2 3">
    <name type="scientific">Allochromatium warmingii</name>
    <name type="common">Chromatium warmingii</name>
    <dbReference type="NCBI Taxonomy" id="61595"/>
    <lineage>
        <taxon>Bacteria</taxon>
        <taxon>Pseudomonadati</taxon>
        <taxon>Pseudomonadota</taxon>
        <taxon>Gammaproteobacteria</taxon>
        <taxon>Chromatiales</taxon>
        <taxon>Chromatiaceae</taxon>
        <taxon>Allochromatium</taxon>
    </lineage>
</organism>
<evidence type="ECO:0000259" key="1">
    <source>
        <dbReference type="Pfam" id="PF05168"/>
    </source>
</evidence>
<gene>
    <name evidence="2" type="ORF">SAMN05421644_1701</name>
</gene>
<dbReference type="OrthoDB" id="7068609at2"/>
<evidence type="ECO:0000313" key="2">
    <source>
        <dbReference type="EMBL" id="SDY44803.1"/>
    </source>
</evidence>
<dbReference type="InterPro" id="IPR007842">
    <property type="entry name" value="HEPN_dom"/>
</dbReference>
<dbReference type="Gene3D" id="1.20.120.330">
    <property type="entry name" value="Nucleotidyltransferases domain 2"/>
    <property type="match status" value="1"/>
</dbReference>
<reference evidence="3" key="1">
    <citation type="submission" date="2016-10" db="EMBL/GenBank/DDBJ databases">
        <authorList>
            <person name="Varghese N."/>
            <person name="Submissions S."/>
        </authorList>
    </citation>
    <scope>NUCLEOTIDE SEQUENCE [LARGE SCALE GENOMIC DNA]</scope>
    <source>
        <strain evidence="3">DSM 173</strain>
    </source>
</reference>
<accession>A0A1H3JXX3</accession>
<dbReference type="Proteomes" id="UP000198672">
    <property type="component" value="Unassembled WGS sequence"/>
</dbReference>
<evidence type="ECO:0000313" key="3">
    <source>
        <dbReference type="Proteomes" id="UP000198672"/>
    </source>
</evidence>
<dbReference type="RefSeq" id="WP_091335457.1">
    <property type="nucleotide sequence ID" value="NZ_FNOW01000070.1"/>
</dbReference>
<proteinExistence type="predicted"/>
<dbReference type="Pfam" id="PF05168">
    <property type="entry name" value="HEPN"/>
    <property type="match status" value="1"/>
</dbReference>
<dbReference type="STRING" id="61595.SAMN05421644_1701"/>